<accession>A0AAP0CVL5</accession>
<dbReference type="Pfam" id="PF00201">
    <property type="entry name" value="UDPGT"/>
    <property type="match status" value="1"/>
</dbReference>
<comment type="caution">
    <text evidence="3">The sequence shown here is derived from an EMBL/GenBank/DDBJ whole genome shotgun (WGS) entry which is preliminary data.</text>
</comment>
<keyword evidence="2" id="KW-0808">Transferase</keyword>
<dbReference type="FunFam" id="3.40.50.2000:FF:000064">
    <property type="entry name" value="Glycosyltransferase"/>
    <property type="match status" value="1"/>
</dbReference>
<sequence>MPISDIGSGSHVLVFPYPAQGHMLSLLDLTHQLAIRNVFVTILVTPKNLPTITPLLSAHPTTITTLTLPLPPHPSIPSGIENVKDLPGHAFKAMMVALGDLYNPIRDWFHNHPTPPVAILSDFFLGWTHRLACELGIRRYTFSPSGALALSVIFSLWRHQPRRENPENDNELKIFSEIPGSPGYPWWQLSPIFRTYAEGDPVSEFIKDGFLGDIASWGIVINSFTELERVYVDHLKKEVGHDRVFAVGPLLPSAGDTFNRGGSTSHEVLSWLDTCNDQTVVYVSFGSQLVLTNDHMNVIALGLETSGVKFVWSVKEPTVGHDAAAYGRIPAGFEDRVAGRGVVVRGWAPQVAILSHDSVGVFLTHCGWNSIMEAVNSGVLMLTWPMSADQYSNATLLHELKVGIKVCEGLDTVPDSGELAELFRKSVSEETRLERERVKEYGKSAKEAVGESGSSVSELDRLVANFSL</sequence>
<name>A0AAP0CVL5_9ASTR</name>
<dbReference type="Proteomes" id="UP001408789">
    <property type="component" value="Unassembled WGS sequence"/>
</dbReference>
<evidence type="ECO:0000256" key="2">
    <source>
        <dbReference type="ARBA" id="ARBA00022679"/>
    </source>
</evidence>
<gene>
    <name evidence="3" type="ORF">SSX86_018252</name>
</gene>
<dbReference type="EMBL" id="JBCNJP010000019">
    <property type="protein sequence ID" value="KAK9061072.1"/>
    <property type="molecule type" value="Genomic_DNA"/>
</dbReference>
<dbReference type="SUPFAM" id="SSF53756">
    <property type="entry name" value="UDP-Glycosyltransferase/glycogen phosphorylase"/>
    <property type="match status" value="1"/>
</dbReference>
<dbReference type="Gene3D" id="3.40.50.2000">
    <property type="entry name" value="Glycogen Phosphorylase B"/>
    <property type="match status" value="2"/>
</dbReference>
<evidence type="ECO:0000313" key="4">
    <source>
        <dbReference type="Proteomes" id="UP001408789"/>
    </source>
</evidence>
<dbReference type="AlphaFoldDB" id="A0AAP0CVL5"/>
<proteinExistence type="inferred from homology"/>
<comment type="similarity">
    <text evidence="1">Belongs to the UDP-glycosyltransferase family.</text>
</comment>
<dbReference type="CDD" id="cd03784">
    <property type="entry name" value="GT1_Gtf-like"/>
    <property type="match status" value="1"/>
</dbReference>
<evidence type="ECO:0000256" key="1">
    <source>
        <dbReference type="ARBA" id="ARBA00009995"/>
    </source>
</evidence>
<dbReference type="InterPro" id="IPR002213">
    <property type="entry name" value="UDP_glucos_trans"/>
</dbReference>
<evidence type="ECO:0000313" key="3">
    <source>
        <dbReference type="EMBL" id="KAK9061072.1"/>
    </source>
</evidence>
<organism evidence="3 4">
    <name type="scientific">Deinandra increscens subsp. villosa</name>
    <dbReference type="NCBI Taxonomy" id="3103831"/>
    <lineage>
        <taxon>Eukaryota</taxon>
        <taxon>Viridiplantae</taxon>
        <taxon>Streptophyta</taxon>
        <taxon>Embryophyta</taxon>
        <taxon>Tracheophyta</taxon>
        <taxon>Spermatophyta</taxon>
        <taxon>Magnoliopsida</taxon>
        <taxon>eudicotyledons</taxon>
        <taxon>Gunneridae</taxon>
        <taxon>Pentapetalae</taxon>
        <taxon>asterids</taxon>
        <taxon>campanulids</taxon>
        <taxon>Asterales</taxon>
        <taxon>Asteraceae</taxon>
        <taxon>Asteroideae</taxon>
        <taxon>Heliantheae alliance</taxon>
        <taxon>Madieae</taxon>
        <taxon>Madiinae</taxon>
        <taxon>Deinandra</taxon>
    </lineage>
</organism>
<dbReference type="FunFam" id="3.40.50.2000:FF:000143">
    <property type="entry name" value="UDP-glycosyltransferase 89B1"/>
    <property type="match status" value="1"/>
</dbReference>
<dbReference type="PANTHER" id="PTHR48047:SF8">
    <property type="entry name" value="FLAVONOL 3-O-GLUCOSYLTRANSFERASE UGT89B1"/>
    <property type="match status" value="1"/>
</dbReference>
<protein>
    <submittedName>
        <fullName evidence="3">Uncharacterized protein</fullName>
    </submittedName>
</protein>
<dbReference type="GO" id="GO:0035251">
    <property type="term" value="F:UDP-glucosyltransferase activity"/>
    <property type="evidence" value="ECO:0007669"/>
    <property type="project" value="TreeGrafter"/>
</dbReference>
<reference evidence="3 4" key="1">
    <citation type="submission" date="2024-04" db="EMBL/GenBank/DDBJ databases">
        <title>The reference genome of an endangered Asteraceae, Deinandra increscens subsp. villosa, native to the Central Coast of California.</title>
        <authorList>
            <person name="Guilliams M."/>
            <person name="Hasenstab-Lehman K."/>
            <person name="Meyer R."/>
            <person name="Mcevoy S."/>
        </authorList>
    </citation>
    <scope>NUCLEOTIDE SEQUENCE [LARGE SCALE GENOMIC DNA]</scope>
    <source>
        <tissue evidence="3">Leaf</tissue>
    </source>
</reference>
<keyword evidence="4" id="KW-1185">Reference proteome</keyword>
<dbReference type="PANTHER" id="PTHR48047">
    <property type="entry name" value="GLYCOSYLTRANSFERASE"/>
    <property type="match status" value="1"/>
</dbReference>